<dbReference type="WBParaSite" id="nRc.2.0.1.t02372-RA">
    <property type="protein sequence ID" value="nRc.2.0.1.t02372-RA"/>
    <property type="gene ID" value="nRc.2.0.1.g02372"/>
</dbReference>
<keyword evidence="1" id="KW-1185">Reference proteome</keyword>
<evidence type="ECO:0000313" key="2">
    <source>
        <dbReference type="WBParaSite" id="nRc.2.0.1.t02372-RA"/>
    </source>
</evidence>
<proteinExistence type="predicted"/>
<dbReference type="Proteomes" id="UP000887565">
    <property type="component" value="Unplaced"/>
</dbReference>
<protein>
    <submittedName>
        <fullName evidence="2">Uncharacterized protein</fullName>
    </submittedName>
</protein>
<sequence length="54" mass="5870">MLFSTKNCTKFFFEALVDSYRNCVLNAIKASNATKASNAIKAINATKASNVIKP</sequence>
<evidence type="ECO:0000313" key="1">
    <source>
        <dbReference type="Proteomes" id="UP000887565"/>
    </source>
</evidence>
<name>A0A915HM09_ROMCU</name>
<reference evidence="2" key="1">
    <citation type="submission" date="2022-11" db="UniProtKB">
        <authorList>
            <consortium name="WormBaseParasite"/>
        </authorList>
    </citation>
    <scope>IDENTIFICATION</scope>
</reference>
<accession>A0A915HM09</accession>
<organism evidence="1 2">
    <name type="scientific">Romanomermis culicivorax</name>
    <name type="common">Nematode worm</name>
    <dbReference type="NCBI Taxonomy" id="13658"/>
    <lineage>
        <taxon>Eukaryota</taxon>
        <taxon>Metazoa</taxon>
        <taxon>Ecdysozoa</taxon>
        <taxon>Nematoda</taxon>
        <taxon>Enoplea</taxon>
        <taxon>Dorylaimia</taxon>
        <taxon>Mermithida</taxon>
        <taxon>Mermithoidea</taxon>
        <taxon>Mermithidae</taxon>
        <taxon>Romanomermis</taxon>
    </lineage>
</organism>
<dbReference type="AlphaFoldDB" id="A0A915HM09"/>